<dbReference type="PANTHER" id="PTHR34184:SF4">
    <property type="entry name" value="UPF0718 PROTEIN YCGR"/>
    <property type="match status" value="1"/>
</dbReference>
<feature type="compositionally biased region" description="Basic and acidic residues" evidence="7">
    <location>
        <begin position="198"/>
        <end position="221"/>
    </location>
</feature>
<evidence type="ECO:0000256" key="4">
    <source>
        <dbReference type="ARBA" id="ARBA00022692"/>
    </source>
</evidence>
<keyword evidence="5 8" id="KW-1133">Transmembrane helix</keyword>
<dbReference type="InterPro" id="IPR005524">
    <property type="entry name" value="DUF318"/>
</dbReference>
<comment type="caution">
    <text evidence="9">The sequence shown here is derived from an EMBL/GenBank/DDBJ whole genome shotgun (WGS) entry which is preliminary data.</text>
</comment>
<dbReference type="GO" id="GO:0005886">
    <property type="term" value="C:plasma membrane"/>
    <property type="evidence" value="ECO:0007669"/>
    <property type="project" value="UniProtKB-SubCell"/>
</dbReference>
<evidence type="ECO:0000256" key="3">
    <source>
        <dbReference type="ARBA" id="ARBA00022475"/>
    </source>
</evidence>
<feature type="region of interest" description="Disordered" evidence="7">
    <location>
        <begin position="185"/>
        <end position="271"/>
    </location>
</feature>
<evidence type="ECO:0000256" key="7">
    <source>
        <dbReference type="SAM" id="MobiDB-lite"/>
    </source>
</evidence>
<sequence length="410" mass="45791">MRPSVQRISTNVLALICLVLLFLIFTQRHPLNLSFISSDMLQNFKTLFLSIILEALPFVLLGVLVSAVLQMFVSEQTIRKLVPKNPVLGILFACVVGIIFPLCECGMIPVIRRLLRKGMPLYVAIVFILVGPIINPVVYASTFMAFRSRPEIAYSRMALAFIVALVMGLLIYRFFKTNQLRSPGSMNPSLPIHGQKPNHHDHAHDNDHVHSHHDHSHDHGHAHSHHDHAHDHDHAHSHHDHSHDHDHAHSHHDHSHDHDHAHSHHDHSHGRTGIAGKLFGILGHASDEFFDMGKYLIFGAFITAVIQTVVDRESLISIGQGPIASHLFMMGFSFILSLCSTSDAFVASSFGTTFTTGSLLTFLVFGPMLDIKSLLMLLSTFRSRFVIALSALVFAVVLVCSLLFERIFLT</sequence>
<feature type="transmembrane region" description="Helical" evidence="8">
    <location>
        <begin position="316"/>
        <end position="338"/>
    </location>
</feature>
<feature type="transmembrane region" description="Helical" evidence="8">
    <location>
        <begin position="89"/>
        <end position="110"/>
    </location>
</feature>
<feature type="transmembrane region" description="Helical" evidence="8">
    <location>
        <begin position="385"/>
        <end position="404"/>
    </location>
</feature>
<evidence type="ECO:0000256" key="5">
    <source>
        <dbReference type="ARBA" id="ARBA00022989"/>
    </source>
</evidence>
<gene>
    <name evidence="9" type="ORF">E1757_08885</name>
</gene>
<keyword evidence="6 8" id="KW-0472">Membrane</keyword>
<keyword evidence="4 8" id="KW-0812">Transmembrane</keyword>
<dbReference type="PANTHER" id="PTHR34184">
    <property type="entry name" value="UPF0718 PROTEIN YCGR"/>
    <property type="match status" value="1"/>
</dbReference>
<feature type="transmembrane region" description="Helical" evidence="8">
    <location>
        <begin position="6"/>
        <end position="26"/>
    </location>
</feature>
<feature type="transmembrane region" description="Helical" evidence="8">
    <location>
        <begin position="47"/>
        <end position="69"/>
    </location>
</feature>
<accession>A0A4R5KUC6</accession>
<protein>
    <submittedName>
        <fullName evidence="9">Permease</fullName>
    </submittedName>
</protein>
<evidence type="ECO:0000313" key="10">
    <source>
        <dbReference type="Proteomes" id="UP000295636"/>
    </source>
</evidence>
<dbReference type="Proteomes" id="UP000295636">
    <property type="component" value="Unassembled WGS sequence"/>
</dbReference>
<comment type="subcellular location">
    <subcellularLocation>
        <location evidence="1">Cell membrane</location>
        <topology evidence="1">Multi-pass membrane protein</topology>
    </subcellularLocation>
</comment>
<name>A0A4R5KUC6_9BACL</name>
<dbReference type="AlphaFoldDB" id="A0A4R5KUC6"/>
<feature type="transmembrane region" description="Helical" evidence="8">
    <location>
        <begin position="152"/>
        <end position="172"/>
    </location>
</feature>
<dbReference type="InterPro" id="IPR052923">
    <property type="entry name" value="UPF0718"/>
</dbReference>
<feature type="transmembrane region" description="Helical" evidence="8">
    <location>
        <begin position="122"/>
        <end position="146"/>
    </location>
</feature>
<comment type="similarity">
    <text evidence="2">Belongs to the UPF0718 family.</text>
</comment>
<evidence type="ECO:0000313" key="9">
    <source>
        <dbReference type="EMBL" id="TDF98645.1"/>
    </source>
</evidence>
<feature type="transmembrane region" description="Helical" evidence="8">
    <location>
        <begin position="345"/>
        <end position="365"/>
    </location>
</feature>
<dbReference type="Pfam" id="PF03773">
    <property type="entry name" value="ArsP_1"/>
    <property type="match status" value="1"/>
</dbReference>
<evidence type="ECO:0000256" key="8">
    <source>
        <dbReference type="SAM" id="Phobius"/>
    </source>
</evidence>
<dbReference type="RefSeq" id="WP_133226891.1">
    <property type="nucleotide sequence ID" value="NZ_SMRT01000003.1"/>
</dbReference>
<dbReference type="OrthoDB" id="9810876at2"/>
<dbReference type="EMBL" id="SMRT01000003">
    <property type="protein sequence ID" value="TDF98645.1"/>
    <property type="molecule type" value="Genomic_DNA"/>
</dbReference>
<evidence type="ECO:0000256" key="6">
    <source>
        <dbReference type="ARBA" id="ARBA00023136"/>
    </source>
</evidence>
<organism evidence="9 10">
    <name type="scientific">Paenibacillus piri</name>
    <dbReference type="NCBI Taxonomy" id="2547395"/>
    <lineage>
        <taxon>Bacteria</taxon>
        <taxon>Bacillati</taxon>
        <taxon>Bacillota</taxon>
        <taxon>Bacilli</taxon>
        <taxon>Bacillales</taxon>
        <taxon>Paenibacillaceae</taxon>
        <taxon>Paenibacillus</taxon>
    </lineage>
</organism>
<evidence type="ECO:0000256" key="1">
    <source>
        <dbReference type="ARBA" id="ARBA00004651"/>
    </source>
</evidence>
<evidence type="ECO:0000256" key="2">
    <source>
        <dbReference type="ARBA" id="ARBA00006386"/>
    </source>
</evidence>
<feature type="compositionally biased region" description="Basic residues" evidence="7">
    <location>
        <begin position="261"/>
        <end position="270"/>
    </location>
</feature>
<keyword evidence="10" id="KW-1185">Reference proteome</keyword>
<reference evidence="9 10" key="1">
    <citation type="submission" date="2019-03" db="EMBL/GenBank/DDBJ databases">
        <title>This is whole genome sequence of Paenibacillus sp MS74 strain.</title>
        <authorList>
            <person name="Trinh H.N."/>
        </authorList>
    </citation>
    <scope>NUCLEOTIDE SEQUENCE [LARGE SCALE GENOMIC DNA]</scope>
    <source>
        <strain evidence="9 10">MS74</strain>
    </source>
</reference>
<keyword evidence="3" id="KW-1003">Cell membrane</keyword>
<proteinExistence type="inferred from homology"/>